<dbReference type="Proteomes" id="UP000599391">
    <property type="component" value="Unassembled WGS sequence"/>
</dbReference>
<dbReference type="PANTHER" id="PTHR46268:SF8">
    <property type="entry name" value="UNIVERSAL STRESS PROTEIN SLL1388"/>
    <property type="match status" value="1"/>
</dbReference>
<dbReference type="Pfam" id="PF00582">
    <property type="entry name" value="Usp"/>
    <property type="match status" value="1"/>
</dbReference>
<proteinExistence type="inferred from homology"/>
<dbReference type="SUPFAM" id="SSF52402">
    <property type="entry name" value="Adenine nucleotide alpha hydrolases-like"/>
    <property type="match status" value="1"/>
</dbReference>
<organism evidence="3 4">
    <name type="scientific">Atlanticothrix silvestris CENA357</name>
    <dbReference type="NCBI Taxonomy" id="1725252"/>
    <lineage>
        <taxon>Bacteria</taxon>
        <taxon>Bacillati</taxon>
        <taxon>Cyanobacteriota</taxon>
        <taxon>Cyanophyceae</taxon>
        <taxon>Nostocales</taxon>
        <taxon>Nodulariaceae</taxon>
        <taxon>Atlanticothrix</taxon>
        <taxon>Atlanticothrix silvestris</taxon>
    </lineage>
</organism>
<protein>
    <submittedName>
        <fullName evidence="3">Universal stress protein</fullName>
    </submittedName>
</protein>
<name>A0A8J7HJE9_9CYAN</name>
<dbReference type="InterPro" id="IPR014729">
    <property type="entry name" value="Rossmann-like_a/b/a_fold"/>
</dbReference>
<evidence type="ECO:0000313" key="3">
    <source>
        <dbReference type="EMBL" id="MBH8553495.1"/>
    </source>
</evidence>
<sequence>MFSKILVALTNTEIGQQVFEEALTLASASNAELILLHVISPFDDDYLAASRMQTDEAYTNFHTHGVEYYVKQWEALKQEGIEFLTLLTNRAIAKNINAEFTQELGDPSRIICEMARNWKADLIVMGRRGRSGLSEFFLGSVSNYVLHHAPCSVLTVQGIIPTTKNLPITVSTVLST</sequence>
<keyword evidence="4" id="KW-1185">Reference proteome</keyword>
<dbReference type="InterPro" id="IPR006015">
    <property type="entry name" value="Universal_stress_UspA"/>
</dbReference>
<dbReference type="EMBL" id="JAECZB010000034">
    <property type="protein sequence ID" value="MBH8553495.1"/>
    <property type="molecule type" value="Genomic_DNA"/>
</dbReference>
<reference evidence="3 4" key="1">
    <citation type="journal article" date="2021" name="Int. J. Syst. Evol. Microbiol.">
        <title>Amazonocrinis nigriterrae gen. nov., sp. nov., Atlanticothrix silvestris gen. nov., sp. nov. and Dendronalium phyllosphericum gen. nov., sp. nov., nostocacean cyanobacteria from Brazilian environments.</title>
        <authorList>
            <person name="Alvarenga D.O."/>
            <person name="Andreote A.P.D."/>
            <person name="Branco L.H.Z."/>
            <person name="Delbaje E."/>
            <person name="Cruz R.B."/>
            <person name="Varani A.M."/>
            <person name="Fiore M.F."/>
        </authorList>
    </citation>
    <scope>NUCLEOTIDE SEQUENCE [LARGE SCALE GENOMIC DNA]</scope>
    <source>
        <strain evidence="3 4">CENA357</strain>
    </source>
</reference>
<evidence type="ECO:0000256" key="1">
    <source>
        <dbReference type="ARBA" id="ARBA00008791"/>
    </source>
</evidence>
<feature type="domain" description="UspA" evidence="2">
    <location>
        <begin position="1"/>
        <end position="156"/>
    </location>
</feature>
<gene>
    <name evidence="3" type="ORF">I8751_14165</name>
</gene>
<dbReference type="CDD" id="cd00293">
    <property type="entry name" value="USP-like"/>
    <property type="match status" value="1"/>
</dbReference>
<dbReference type="AlphaFoldDB" id="A0A8J7HJE9"/>
<accession>A0A8J7HJE9</accession>
<comment type="caution">
    <text evidence="3">The sequence shown here is derived from an EMBL/GenBank/DDBJ whole genome shotgun (WGS) entry which is preliminary data.</text>
</comment>
<evidence type="ECO:0000313" key="4">
    <source>
        <dbReference type="Proteomes" id="UP000599391"/>
    </source>
</evidence>
<evidence type="ECO:0000259" key="2">
    <source>
        <dbReference type="Pfam" id="PF00582"/>
    </source>
</evidence>
<dbReference type="PANTHER" id="PTHR46268">
    <property type="entry name" value="STRESS RESPONSE PROTEIN NHAX"/>
    <property type="match status" value="1"/>
</dbReference>
<dbReference type="RefSeq" id="WP_214439777.1">
    <property type="nucleotide sequence ID" value="NZ_JAECZB010000034.1"/>
</dbReference>
<dbReference type="Gene3D" id="3.40.50.620">
    <property type="entry name" value="HUPs"/>
    <property type="match status" value="1"/>
</dbReference>
<dbReference type="PRINTS" id="PR01438">
    <property type="entry name" value="UNVRSLSTRESS"/>
</dbReference>
<comment type="similarity">
    <text evidence="1">Belongs to the universal stress protein A family.</text>
</comment>
<dbReference type="InterPro" id="IPR006016">
    <property type="entry name" value="UspA"/>
</dbReference>